<evidence type="ECO:0000313" key="7">
    <source>
        <dbReference type="EMBL" id="MCB6184756.1"/>
    </source>
</evidence>
<gene>
    <name evidence="7" type="ORF">LIN78_14500</name>
</gene>
<feature type="transmembrane region" description="Helical" evidence="6">
    <location>
        <begin position="39"/>
        <end position="62"/>
    </location>
</feature>
<feature type="transmembrane region" description="Helical" evidence="6">
    <location>
        <begin position="147"/>
        <end position="167"/>
    </location>
</feature>
<evidence type="ECO:0000256" key="3">
    <source>
        <dbReference type="ARBA" id="ARBA00022692"/>
    </source>
</evidence>
<feature type="transmembrane region" description="Helical" evidence="6">
    <location>
        <begin position="179"/>
        <end position="200"/>
    </location>
</feature>
<dbReference type="PANTHER" id="PTHR30086:SF20">
    <property type="entry name" value="ARGININE EXPORTER PROTEIN ARGO-RELATED"/>
    <property type="match status" value="1"/>
</dbReference>
<evidence type="ECO:0000313" key="8">
    <source>
        <dbReference type="Proteomes" id="UP001165395"/>
    </source>
</evidence>
<evidence type="ECO:0000256" key="5">
    <source>
        <dbReference type="ARBA" id="ARBA00023136"/>
    </source>
</evidence>
<keyword evidence="3 6" id="KW-0812">Transmembrane</keyword>
<sequence>MFLPVYLQGMGLGGGLIMAIGGQNAYVLRTALKKQHVSLTVLVCIICDMALIAAGVAGMGALIEKTPILMKFAKYGGALFLFWYGLNAWKAAFKNDSLDASAPIKAIGVKEALATVLAITLLNPHVYLDTVVLLGSIGGQHGGIAKWWFALGSMTASCLWFISLGYGARLLAPLFAKPIAWRILDVIVGTVMWGLAISLVV</sequence>
<keyword evidence="8" id="KW-1185">Reference proteome</keyword>
<dbReference type="EMBL" id="JAJBZT010000009">
    <property type="protein sequence ID" value="MCB6184756.1"/>
    <property type="molecule type" value="Genomic_DNA"/>
</dbReference>
<name>A0ABS8D959_9NEIS</name>
<dbReference type="RefSeq" id="WP_227181577.1">
    <property type="nucleotide sequence ID" value="NZ_JAJBZT010000009.1"/>
</dbReference>
<evidence type="ECO:0000256" key="6">
    <source>
        <dbReference type="SAM" id="Phobius"/>
    </source>
</evidence>
<evidence type="ECO:0000256" key="1">
    <source>
        <dbReference type="ARBA" id="ARBA00004651"/>
    </source>
</evidence>
<organism evidence="7 8">
    <name type="scientific">Leeia speluncae</name>
    <dbReference type="NCBI Taxonomy" id="2884804"/>
    <lineage>
        <taxon>Bacteria</taxon>
        <taxon>Pseudomonadati</taxon>
        <taxon>Pseudomonadota</taxon>
        <taxon>Betaproteobacteria</taxon>
        <taxon>Neisseriales</taxon>
        <taxon>Leeiaceae</taxon>
        <taxon>Leeia</taxon>
    </lineage>
</organism>
<dbReference type="Pfam" id="PF01810">
    <property type="entry name" value="LysE"/>
    <property type="match status" value="1"/>
</dbReference>
<evidence type="ECO:0000256" key="4">
    <source>
        <dbReference type="ARBA" id="ARBA00022989"/>
    </source>
</evidence>
<proteinExistence type="predicted"/>
<evidence type="ECO:0000256" key="2">
    <source>
        <dbReference type="ARBA" id="ARBA00022475"/>
    </source>
</evidence>
<dbReference type="PANTHER" id="PTHR30086">
    <property type="entry name" value="ARGININE EXPORTER PROTEIN ARGO"/>
    <property type="match status" value="1"/>
</dbReference>
<comment type="caution">
    <text evidence="7">The sequence shown here is derived from an EMBL/GenBank/DDBJ whole genome shotgun (WGS) entry which is preliminary data.</text>
</comment>
<accession>A0ABS8D959</accession>
<feature type="transmembrane region" description="Helical" evidence="6">
    <location>
        <begin position="107"/>
        <end position="127"/>
    </location>
</feature>
<reference evidence="7" key="1">
    <citation type="submission" date="2021-10" db="EMBL/GenBank/DDBJ databases">
        <title>The complete genome sequence of Leeia sp. TBRC 13508.</title>
        <authorList>
            <person name="Charoenyingcharoen P."/>
            <person name="Yukphan P."/>
        </authorList>
    </citation>
    <scope>NUCLEOTIDE SEQUENCE</scope>
    <source>
        <strain evidence="7">TBRC 13508</strain>
    </source>
</reference>
<keyword evidence="5 6" id="KW-0472">Membrane</keyword>
<comment type="subcellular location">
    <subcellularLocation>
        <location evidence="1">Cell membrane</location>
        <topology evidence="1">Multi-pass membrane protein</topology>
    </subcellularLocation>
</comment>
<keyword evidence="4 6" id="KW-1133">Transmembrane helix</keyword>
<dbReference type="Proteomes" id="UP001165395">
    <property type="component" value="Unassembled WGS sequence"/>
</dbReference>
<keyword evidence="2" id="KW-1003">Cell membrane</keyword>
<feature type="transmembrane region" description="Helical" evidence="6">
    <location>
        <begin position="6"/>
        <end position="27"/>
    </location>
</feature>
<protein>
    <submittedName>
        <fullName evidence="7">LysE/ArgO family amino acid transporter</fullName>
    </submittedName>
</protein>
<dbReference type="InterPro" id="IPR001123">
    <property type="entry name" value="LeuE-type"/>
</dbReference>